<evidence type="ECO:0000256" key="1">
    <source>
        <dbReference type="ARBA" id="ARBA00010148"/>
    </source>
</evidence>
<evidence type="ECO:0000256" key="4">
    <source>
        <dbReference type="ARBA" id="ARBA00022781"/>
    </source>
</evidence>
<dbReference type="Pfam" id="PF01990">
    <property type="entry name" value="ATP-synt_F"/>
    <property type="match status" value="1"/>
</dbReference>
<dbReference type="GO" id="GO:0046961">
    <property type="term" value="F:proton-transporting ATPase activity, rotational mechanism"/>
    <property type="evidence" value="ECO:0007669"/>
    <property type="project" value="InterPro"/>
</dbReference>
<evidence type="ECO:0000313" key="10">
    <source>
        <dbReference type="EMBL" id="KIR44328.1"/>
    </source>
</evidence>
<dbReference type="InterPro" id="IPR005772">
    <property type="entry name" value="ATPase_V1-cplx_fsu_euk"/>
</dbReference>
<protein>
    <recommendedName>
        <fullName evidence="2">V-type proton ATPase subunit F</fullName>
    </recommendedName>
    <alternativeName>
        <fullName evidence="8">Vacuolar proton pump subunit F</fullName>
    </alternativeName>
</protein>
<reference evidence="10" key="1">
    <citation type="submission" date="2015-01" db="EMBL/GenBank/DDBJ databases">
        <title>The Genome Sequence of Cryptococcus gattii CA1280.</title>
        <authorList>
            <consortium name="The Broad Institute Genomics Platform"/>
            <person name="Cuomo C."/>
            <person name="Litvintseva A."/>
            <person name="Chen Y."/>
            <person name="Heitman J."/>
            <person name="Sun S."/>
            <person name="Springer D."/>
            <person name="Dromer F."/>
            <person name="Young S."/>
            <person name="Zeng Q."/>
            <person name="Gargeya S."/>
            <person name="Abouelleil A."/>
            <person name="Alvarado L."/>
            <person name="Chapman S.B."/>
            <person name="Gainer-Dewar J."/>
            <person name="Goldberg J."/>
            <person name="Griggs A."/>
            <person name="Gujja S."/>
            <person name="Hansen M."/>
            <person name="Howarth C."/>
            <person name="Imamovic A."/>
            <person name="Larimer J."/>
            <person name="Murphy C."/>
            <person name="Naylor J."/>
            <person name="Pearson M."/>
            <person name="Priest M."/>
            <person name="Roberts A."/>
            <person name="Saif S."/>
            <person name="Shea T."/>
            <person name="Sykes S."/>
            <person name="Wortman J."/>
            <person name="Nusbaum C."/>
            <person name="Birren B."/>
        </authorList>
    </citation>
    <scope>NUCLEOTIDE SEQUENCE [LARGE SCALE GENOMIC DNA]</scope>
    <source>
        <strain evidence="10">CA1280</strain>
    </source>
</reference>
<evidence type="ECO:0000256" key="6">
    <source>
        <dbReference type="ARBA" id="ARBA00029427"/>
    </source>
</evidence>
<dbReference type="SUPFAM" id="SSF159468">
    <property type="entry name" value="AtpF-like"/>
    <property type="match status" value="1"/>
</dbReference>
<dbReference type="OrthoDB" id="10261947at2759"/>
<evidence type="ECO:0000256" key="5">
    <source>
        <dbReference type="ARBA" id="ARBA00023065"/>
    </source>
</evidence>
<evidence type="ECO:0000256" key="7">
    <source>
        <dbReference type="ARBA" id="ARBA00029477"/>
    </source>
</evidence>
<sequence length="133" mass="14653">MASSTTSNPKDRNLIAVIGDEDSVTGLLLAGIGHINQHQKKNFLIVDGKTQTSVIESAFQDFTERKDVAILLINQHIAERIRPTVDRYQAAFPALLEIPSKEHPYGMSLKLCRFRYASSRSGTCAVCNSADSM</sequence>
<keyword evidence="5" id="KW-0406">Ion transport</keyword>
<dbReference type="GO" id="GO:0000329">
    <property type="term" value="C:fungal-type vacuole membrane"/>
    <property type="evidence" value="ECO:0007669"/>
    <property type="project" value="TreeGrafter"/>
</dbReference>
<dbReference type="PANTHER" id="PTHR13861:SF2">
    <property type="entry name" value="V-TYPE PROTON ATPASE SUBUNIT F"/>
    <property type="match status" value="1"/>
</dbReference>
<keyword evidence="4" id="KW-0375">Hydrogen ion transport</keyword>
<comment type="function">
    <text evidence="9">Subunit of the V1 complex of vacuolar(H+)-ATPase (V-ATPase), a multisubunit enzyme composed of a peripheral complex (V1) that hydrolyzes ATP and a membrane integral complex (V0) that translocates protons. V-ATPase is responsible for acidifying and maintaining the pH of intracellular compartments.</text>
</comment>
<comment type="subunit">
    <text evidence="7">V-ATPase is a heteromultimeric enzyme composed of a peripheral catalytic V1 complex (components A to H) attached to an integral membrane V0 proton pore complex (components: a, c, c', c'', d, e, f and VOA1).</text>
</comment>
<evidence type="ECO:0000256" key="9">
    <source>
        <dbReference type="ARBA" id="ARBA00046254"/>
    </source>
</evidence>
<evidence type="ECO:0000256" key="8">
    <source>
        <dbReference type="ARBA" id="ARBA00030311"/>
    </source>
</evidence>
<dbReference type="InterPro" id="IPR036906">
    <property type="entry name" value="ATPase_V1_fsu_sf"/>
</dbReference>
<dbReference type="GO" id="GO:0033180">
    <property type="term" value="C:proton-transporting V-type ATPase, V1 domain"/>
    <property type="evidence" value="ECO:0007669"/>
    <property type="project" value="InterPro"/>
</dbReference>
<dbReference type="AlphaFoldDB" id="A0A0D0U7V6"/>
<dbReference type="NCBIfam" id="TIGR01101">
    <property type="entry name" value="V_ATP_synt_F"/>
    <property type="match status" value="1"/>
</dbReference>
<evidence type="ECO:0000256" key="3">
    <source>
        <dbReference type="ARBA" id="ARBA00022448"/>
    </source>
</evidence>
<name>A0A0D0U7V6_CRYGA</name>
<dbReference type="PANTHER" id="PTHR13861">
    <property type="entry name" value="VACUOLAR ATP SYNTHASE SUBUNIT F"/>
    <property type="match status" value="1"/>
</dbReference>
<dbReference type="HOGENOM" id="CLU_135754_0_0_1"/>
<dbReference type="EMBL" id="KN848003">
    <property type="protein sequence ID" value="KIR44328.1"/>
    <property type="molecule type" value="Genomic_DNA"/>
</dbReference>
<organism evidence="10">
    <name type="scientific">Cryptococcus bacillisporus CA1280</name>
    <dbReference type="NCBI Taxonomy" id="1296109"/>
    <lineage>
        <taxon>Eukaryota</taxon>
        <taxon>Fungi</taxon>
        <taxon>Dikarya</taxon>
        <taxon>Basidiomycota</taxon>
        <taxon>Agaricomycotina</taxon>
        <taxon>Tremellomycetes</taxon>
        <taxon>Tremellales</taxon>
        <taxon>Cryptococcaceae</taxon>
        <taxon>Cryptococcus</taxon>
        <taxon>Cryptococcus gattii species complex</taxon>
    </lineage>
</organism>
<dbReference type="Gene3D" id="3.40.50.10580">
    <property type="entry name" value="ATPase, V1 complex, subunit F"/>
    <property type="match status" value="1"/>
</dbReference>
<dbReference type="InterPro" id="IPR008218">
    <property type="entry name" value="ATPase_V1-cplx_f_g_su"/>
</dbReference>
<accession>A0A0D0U7V6</accession>
<evidence type="ECO:0000256" key="2">
    <source>
        <dbReference type="ARBA" id="ARBA00013430"/>
    </source>
</evidence>
<gene>
    <name evidence="10" type="ORF">I312_06477</name>
</gene>
<comment type="similarity">
    <text evidence="1">Belongs to the V-ATPase F subunit family.</text>
</comment>
<keyword evidence="3" id="KW-0813">Transport</keyword>
<proteinExistence type="inferred from homology"/>
<comment type="subcellular location">
    <subcellularLocation>
        <location evidence="6">Vacuole membrane</location>
        <topology evidence="6">Peripheral membrane protein</topology>
        <orientation evidence="6">Cytoplasmic side</orientation>
    </subcellularLocation>
</comment>